<sequence length="181" mass="20224">MPKRLRTQTLTHFYSEQASMRRRNELTEAILKALETPNHRVQGTPRTFGESKIARNTVFAFGATVLRASKALVEEYVRLDKIIVGMRDAESEGVAESWTEEVEKAGRRLRIGADTAIRNVKKVLGAGVEEGCMEGSTLVEDDATMEALEQMELNYELHKGLLFAERGVKKMAKGLPELEDG</sequence>
<dbReference type="Proteomes" id="UP001140562">
    <property type="component" value="Unassembled WGS sequence"/>
</dbReference>
<name>A0A9W8X646_9PLEO</name>
<dbReference type="AlphaFoldDB" id="A0A9W8X646"/>
<dbReference type="EMBL" id="JAPEUV010000008">
    <property type="protein sequence ID" value="KAJ4341988.1"/>
    <property type="molecule type" value="Genomic_DNA"/>
</dbReference>
<gene>
    <name evidence="1" type="ORF">N0V87_001314</name>
</gene>
<evidence type="ECO:0000313" key="2">
    <source>
        <dbReference type="Proteomes" id="UP001140562"/>
    </source>
</evidence>
<protein>
    <submittedName>
        <fullName evidence="1">Uncharacterized protein</fullName>
    </submittedName>
</protein>
<comment type="caution">
    <text evidence="1">The sequence shown here is derived from an EMBL/GenBank/DDBJ whole genome shotgun (WGS) entry which is preliminary data.</text>
</comment>
<keyword evidence="2" id="KW-1185">Reference proteome</keyword>
<organism evidence="1 2">
    <name type="scientific">Didymella glomerata</name>
    <dbReference type="NCBI Taxonomy" id="749621"/>
    <lineage>
        <taxon>Eukaryota</taxon>
        <taxon>Fungi</taxon>
        <taxon>Dikarya</taxon>
        <taxon>Ascomycota</taxon>
        <taxon>Pezizomycotina</taxon>
        <taxon>Dothideomycetes</taxon>
        <taxon>Pleosporomycetidae</taxon>
        <taxon>Pleosporales</taxon>
        <taxon>Pleosporineae</taxon>
        <taxon>Didymellaceae</taxon>
        <taxon>Didymella</taxon>
    </lineage>
</organism>
<reference evidence="1" key="1">
    <citation type="submission" date="2022-10" db="EMBL/GenBank/DDBJ databases">
        <title>Tapping the CABI collections for fungal endophytes: first genome assemblies for Collariella, Neodidymelliopsis, Ascochyta clinopodiicola, Didymella pomorum, Didymosphaeria variabile, Neocosmospora piperis and Neocucurbitaria cava.</title>
        <authorList>
            <person name="Hill R."/>
        </authorList>
    </citation>
    <scope>NUCLEOTIDE SEQUENCE</scope>
    <source>
        <strain evidence="1">IMI 360193</strain>
    </source>
</reference>
<accession>A0A9W8X646</accession>
<evidence type="ECO:0000313" key="1">
    <source>
        <dbReference type="EMBL" id="KAJ4341988.1"/>
    </source>
</evidence>
<dbReference type="OrthoDB" id="3934814at2759"/>
<proteinExistence type="predicted"/>